<dbReference type="Gene3D" id="3.50.50.60">
    <property type="entry name" value="FAD/NAD(P)-binding domain"/>
    <property type="match status" value="3"/>
</dbReference>
<dbReference type="Proteomes" id="UP000440224">
    <property type="component" value="Unassembled WGS sequence"/>
</dbReference>
<dbReference type="EMBL" id="WJIE01000002">
    <property type="protein sequence ID" value="MRG91762.1"/>
    <property type="molecule type" value="Genomic_DNA"/>
</dbReference>
<name>A0A6N7PI15_9BACT</name>
<protein>
    <submittedName>
        <fullName evidence="2">NAD(P)-binding protein</fullName>
    </submittedName>
</protein>
<evidence type="ECO:0000313" key="2">
    <source>
        <dbReference type="EMBL" id="MRG91762.1"/>
    </source>
</evidence>
<dbReference type="AlphaFoldDB" id="A0A6N7PI15"/>
<organism evidence="2 3">
    <name type="scientific">Polyangium spumosum</name>
    <dbReference type="NCBI Taxonomy" id="889282"/>
    <lineage>
        <taxon>Bacteria</taxon>
        <taxon>Pseudomonadati</taxon>
        <taxon>Myxococcota</taxon>
        <taxon>Polyangia</taxon>
        <taxon>Polyangiales</taxon>
        <taxon>Polyangiaceae</taxon>
        <taxon>Polyangium</taxon>
    </lineage>
</organism>
<dbReference type="Gene3D" id="3.10.20.440">
    <property type="entry name" value="2Fe-2S iron-sulphur cluster binding domain, sarcosine oxidase, alpha subunit, N-terminal domain"/>
    <property type="match status" value="1"/>
</dbReference>
<dbReference type="PANTHER" id="PTHR42949">
    <property type="entry name" value="ANAEROBIC GLYCEROL-3-PHOSPHATE DEHYDROGENASE SUBUNIT B"/>
    <property type="match status" value="1"/>
</dbReference>
<dbReference type="RefSeq" id="WP_153818636.1">
    <property type="nucleotide sequence ID" value="NZ_WJIE01000002.1"/>
</dbReference>
<dbReference type="GO" id="GO:0016491">
    <property type="term" value="F:oxidoreductase activity"/>
    <property type="evidence" value="ECO:0007669"/>
    <property type="project" value="UniProtKB-KW"/>
</dbReference>
<sequence>MFRRTRALRDPVTIHLDGSPVRAERGEPLAASLLAEDKIILARSPKLHRPRSASCLRGGCDGCLMRVDGAPNVMTCLHATAGGERIETQNVVGSRKADLLRVTDWFFPNGIDHHHFMAGVPALGSIMQSMARKIAGLGRLPSEIEATRPARLLEADAVVVGAGLAGLVVANRLGASGARVVVVDDGLSLGGSLLALPDQTSRLESLRLTGDLVFSRSTVAGSYLGDLLVASEAGAVVVRAPIKVFATGAHDGVLAFPGNDMPGVFSARAVCLLHAYGIEPDGPIVVVGDDLWSDELSNRFEDRVLRFGVSALAGVEGTGHVKRVLMRDGSKVRRLDAEVLAVGVPGAPAFELAAQAGAEVRFDPARGYVVACDENGAAGEGIWAVGECTGMDFDPDAITAAAERCADAIIA</sequence>
<keyword evidence="3" id="KW-1185">Reference proteome</keyword>
<dbReference type="GO" id="GO:0051536">
    <property type="term" value="F:iron-sulfur cluster binding"/>
    <property type="evidence" value="ECO:0007669"/>
    <property type="project" value="InterPro"/>
</dbReference>
<dbReference type="SUPFAM" id="SSF54292">
    <property type="entry name" value="2Fe-2S ferredoxin-like"/>
    <property type="match status" value="1"/>
</dbReference>
<evidence type="ECO:0000256" key="1">
    <source>
        <dbReference type="ARBA" id="ARBA00023002"/>
    </source>
</evidence>
<keyword evidence="1" id="KW-0560">Oxidoreductase</keyword>
<dbReference type="SUPFAM" id="SSF51905">
    <property type="entry name" value="FAD/NAD(P)-binding domain"/>
    <property type="match status" value="1"/>
</dbReference>
<dbReference type="Pfam" id="PF13450">
    <property type="entry name" value="NAD_binding_8"/>
    <property type="match status" value="1"/>
</dbReference>
<dbReference type="InterPro" id="IPR051691">
    <property type="entry name" value="Metab_Enz_Cyan_OpOx_G3PDH"/>
</dbReference>
<evidence type="ECO:0000313" key="3">
    <source>
        <dbReference type="Proteomes" id="UP000440224"/>
    </source>
</evidence>
<reference evidence="2 3" key="1">
    <citation type="submission" date="2019-10" db="EMBL/GenBank/DDBJ databases">
        <title>A soil myxobacterium in the family Polyangiaceae.</title>
        <authorList>
            <person name="Li Y."/>
            <person name="Wang J."/>
        </authorList>
    </citation>
    <scope>NUCLEOTIDE SEQUENCE [LARGE SCALE GENOMIC DNA]</scope>
    <source>
        <strain evidence="2 3">DSM 14734</strain>
    </source>
</reference>
<dbReference type="InterPro" id="IPR042204">
    <property type="entry name" value="2Fe-2S-bd_N"/>
</dbReference>
<dbReference type="InterPro" id="IPR036010">
    <property type="entry name" value="2Fe-2S_ferredoxin-like_sf"/>
</dbReference>
<accession>A0A6N7PI15</accession>
<comment type="caution">
    <text evidence="2">The sequence shown here is derived from an EMBL/GenBank/DDBJ whole genome shotgun (WGS) entry which is preliminary data.</text>
</comment>
<dbReference type="Pfam" id="PF13510">
    <property type="entry name" value="Fer2_4"/>
    <property type="match status" value="1"/>
</dbReference>
<dbReference type="PANTHER" id="PTHR42949:SF3">
    <property type="entry name" value="ANAEROBIC GLYCEROL-3-PHOSPHATE DEHYDROGENASE SUBUNIT B"/>
    <property type="match status" value="1"/>
</dbReference>
<dbReference type="PRINTS" id="PR00368">
    <property type="entry name" value="FADPNR"/>
</dbReference>
<gene>
    <name evidence="2" type="ORF">GF068_07460</name>
</gene>
<dbReference type="OrthoDB" id="573392at2"/>
<proteinExistence type="predicted"/>
<dbReference type="InterPro" id="IPR036188">
    <property type="entry name" value="FAD/NAD-bd_sf"/>
</dbReference>